<proteinExistence type="predicted"/>
<reference evidence="1 2" key="1">
    <citation type="journal article" date="2016" name="Environ. Microbiol.">
        <title>Genomic resolution of a cold subsurface aquifer community provides metabolic insights for novel microbes adapted to high CO concentrations.</title>
        <authorList>
            <person name="Probst A.J."/>
            <person name="Castelle C.J."/>
            <person name="Singh A."/>
            <person name="Brown C.T."/>
            <person name="Anantharaman K."/>
            <person name="Sharon I."/>
            <person name="Hug L.A."/>
            <person name="Burstein D."/>
            <person name="Emerson J.B."/>
            <person name="Thomas B.C."/>
            <person name="Banfield J.F."/>
        </authorList>
    </citation>
    <scope>NUCLEOTIDE SEQUENCE [LARGE SCALE GENOMIC DNA]</scope>
    <source>
        <strain evidence="1">CG2_30_40_21</strain>
    </source>
</reference>
<organism evidence="1 2">
    <name type="scientific">Candidatus Desantisbacteria bacterium CG2_30_40_21</name>
    <dbReference type="NCBI Taxonomy" id="1817895"/>
    <lineage>
        <taxon>Bacteria</taxon>
        <taxon>Candidatus Desantisiibacteriota</taxon>
    </lineage>
</organism>
<protein>
    <submittedName>
        <fullName evidence="1">Uncharacterized protein</fullName>
    </submittedName>
</protein>
<dbReference type="Proteomes" id="UP000183085">
    <property type="component" value="Unassembled WGS sequence"/>
</dbReference>
<gene>
    <name evidence="1" type="ORF">AUJ95_02475</name>
</gene>
<sequence>MLKQGTTSIKWLGEAVVLAMLVIIFCLSASLAYAYEDFSNARINSPNDIWDLVNDGEISYEYGQTLLELYDNPLLLTHASKEDLKELSILSQEEIKKLLEYQKDPAIEGDTHFSVVALKREMDTDVFEAIKPFLNQQQGQDNSLRLTYSSYQQGQTSELLKMSINPKTQLSLWNKNTQKDSLSKYCLEFYDCAVGYYFLRFGEGLVLNNSSRQSGDGVFHDTLWKKSKVMRGAYLTKPFNKIQSGIFFSDISAQPYTLSLKGFDKERLVGCHTKWQTRQLSVGYTGYASKLEGATTTTYFVMGPFVSIDLPAFHISSESAWYHATNTNGYGWIIRLEKSKPFYDITCSVYDFDKNFCTPYGHISGIGKTQDTAGGSVCISRFFKGKLSTVRASYDYSKGNNDRLKIMACYNPLKRIRTKWWMEAKDEKIAHTGKILWNITPDLSSMVGLKHEKNDGRDSGYTILESTYNLWHATNIKARVKWQNNMVGKNYTEYSLQLVNQLLKKHIRFIGKYTVKEYKDHTHDCRTNLEIKTVW</sequence>
<evidence type="ECO:0000313" key="1">
    <source>
        <dbReference type="EMBL" id="OIP41916.1"/>
    </source>
</evidence>
<dbReference type="AlphaFoldDB" id="A0A1J5E0I8"/>
<accession>A0A1J5E0I8</accession>
<name>A0A1J5E0I8_9BACT</name>
<evidence type="ECO:0000313" key="2">
    <source>
        <dbReference type="Proteomes" id="UP000183085"/>
    </source>
</evidence>
<comment type="caution">
    <text evidence="1">The sequence shown here is derived from an EMBL/GenBank/DDBJ whole genome shotgun (WGS) entry which is preliminary data.</text>
</comment>
<dbReference type="EMBL" id="MNYI01000066">
    <property type="protein sequence ID" value="OIP41916.1"/>
    <property type="molecule type" value="Genomic_DNA"/>
</dbReference>
<dbReference type="STRING" id="1817895.AUJ95_02475"/>